<accession>A0A9N9JY99</accession>
<name>A0A9N9JY99_9GLOM</name>
<organism evidence="2 3">
    <name type="scientific">Cetraspora pellucida</name>
    <dbReference type="NCBI Taxonomy" id="1433469"/>
    <lineage>
        <taxon>Eukaryota</taxon>
        <taxon>Fungi</taxon>
        <taxon>Fungi incertae sedis</taxon>
        <taxon>Mucoromycota</taxon>
        <taxon>Glomeromycotina</taxon>
        <taxon>Glomeromycetes</taxon>
        <taxon>Diversisporales</taxon>
        <taxon>Gigasporaceae</taxon>
        <taxon>Cetraspora</taxon>
    </lineage>
</organism>
<evidence type="ECO:0000256" key="1">
    <source>
        <dbReference type="SAM" id="MobiDB-lite"/>
    </source>
</evidence>
<sequence>MSSLSALSYEVRELTDASSYDETQKVMNVLPYNKAQELTKIYEVQKQLIAMTNSNESEGNESSLTTGSKSSKSKDELVEEYRFCNKSLKIQKNKSTSSFRRHLAAYHENEVPELRMPNQAHN</sequence>
<keyword evidence="3" id="KW-1185">Reference proteome</keyword>
<feature type="region of interest" description="Disordered" evidence="1">
    <location>
        <begin position="52"/>
        <end position="75"/>
    </location>
</feature>
<dbReference type="AlphaFoldDB" id="A0A9N9JY99"/>
<proteinExistence type="predicted"/>
<gene>
    <name evidence="2" type="ORF">CPELLU_LOCUS17463</name>
</gene>
<feature type="non-terminal residue" evidence="2">
    <location>
        <position position="1"/>
    </location>
</feature>
<evidence type="ECO:0000313" key="2">
    <source>
        <dbReference type="EMBL" id="CAG8797691.1"/>
    </source>
</evidence>
<comment type="caution">
    <text evidence="2">The sequence shown here is derived from an EMBL/GenBank/DDBJ whole genome shotgun (WGS) entry which is preliminary data.</text>
</comment>
<protein>
    <submittedName>
        <fullName evidence="2">9359_t:CDS:1</fullName>
    </submittedName>
</protein>
<evidence type="ECO:0000313" key="3">
    <source>
        <dbReference type="Proteomes" id="UP000789759"/>
    </source>
</evidence>
<dbReference type="Proteomes" id="UP000789759">
    <property type="component" value="Unassembled WGS sequence"/>
</dbReference>
<dbReference type="EMBL" id="CAJVQA010029743">
    <property type="protein sequence ID" value="CAG8797691.1"/>
    <property type="molecule type" value="Genomic_DNA"/>
</dbReference>
<feature type="compositionally biased region" description="Low complexity" evidence="1">
    <location>
        <begin position="52"/>
        <end position="70"/>
    </location>
</feature>
<reference evidence="2" key="1">
    <citation type="submission" date="2021-06" db="EMBL/GenBank/DDBJ databases">
        <authorList>
            <person name="Kallberg Y."/>
            <person name="Tangrot J."/>
            <person name="Rosling A."/>
        </authorList>
    </citation>
    <scope>NUCLEOTIDE SEQUENCE</scope>
    <source>
        <strain evidence="2">FL966</strain>
    </source>
</reference>